<accession>A0A1B7WX49</accession>
<dbReference type="EMBL" id="LJOW01000139">
    <property type="protein sequence ID" value="OBQ41684.1"/>
    <property type="molecule type" value="Genomic_DNA"/>
</dbReference>
<feature type="domain" description="Gene product 88" evidence="1">
    <location>
        <begin position="25"/>
        <end position="197"/>
    </location>
</feature>
<name>A0A1B7WX49_APHFL</name>
<sequence length="225" mass="25432">MNNYILQAWPRISVTSKLDGIRSWSLQALDTCPGSLESPGVLVDACKGCYATTGNYVFANVKAPREYNRTDWQRLDWTDNMVQELQRDEYFRWLDSGDLYSLALAEKVLEVMQRTPWVKHWLPTRMHKFPKFRMVLDAMKALANASVRFSADSINGEYIPGLHGSVIGPSADTFQEHAGASLCRAYEHDGKCSGCRACWDKSIDLICYPAHGRKMAKVIMMKVAA</sequence>
<organism evidence="2 3">
    <name type="scientific">Aphanizomenon flos-aquae WA102</name>
    <dbReference type="NCBI Taxonomy" id="1710896"/>
    <lineage>
        <taxon>Bacteria</taxon>
        <taxon>Bacillati</taxon>
        <taxon>Cyanobacteriota</taxon>
        <taxon>Cyanophyceae</taxon>
        <taxon>Nostocales</taxon>
        <taxon>Aphanizomenonaceae</taxon>
        <taxon>Aphanizomenon</taxon>
    </lineage>
</organism>
<proteinExistence type="predicted"/>
<reference evidence="2 3" key="1">
    <citation type="submission" date="2015-09" db="EMBL/GenBank/DDBJ databases">
        <title>Aphanizomenon flos-aquae WA102.</title>
        <authorList>
            <person name="Driscoll C."/>
        </authorList>
    </citation>
    <scope>NUCLEOTIDE SEQUENCE [LARGE SCALE GENOMIC DNA]</scope>
    <source>
        <strain evidence="2">WA102</strain>
    </source>
</reference>
<dbReference type="AlphaFoldDB" id="A0A1B7WX49"/>
<comment type="caution">
    <text evidence="2">The sequence shown here is derived from an EMBL/GenBank/DDBJ whole genome shotgun (WGS) entry which is preliminary data.</text>
</comment>
<dbReference type="Pfam" id="PF17338">
    <property type="entry name" value="GP88"/>
    <property type="match status" value="1"/>
</dbReference>
<gene>
    <name evidence="2" type="ORF">AN484_20400</name>
</gene>
<evidence type="ECO:0000313" key="3">
    <source>
        <dbReference type="Proteomes" id="UP000092093"/>
    </source>
</evidence>
<dbReference type="Proteomes" id="UP000092093">
    <property type="component" value="Unassembled WGS sequence"/>
</dbReference>
<evidence type="ECO:0000259" key="1">
    <source>
        <dbReference type="Pfam" id="PF17338"/>
    </source>
</evidence>
<evidence type="ECO:0000313" key="2">
    <source>
        <dbReference type="EMBL" id="OBQ41684.1"/>
    </source>
</evidence>
<protein>
    <recommendedName>
        <fullName evidence="1">Gene product 88 domain-containing protein</fullName>
    </recommendedName>
</protein>
<dbReference type="InterPro" id="IPR020290">
    <property type="entry name" value="Gp88"/>
</dbReference>